<dbReference type="Proteomes" id="UP000321570">
    <property type="component" value="Unassembled WGS sequence"/>
</dbReference>
<gene>
    <name evidence="2" type="ORF">WMSIL1_LOCUS6373</name>
</gene>
<evidence type="ECO:0000313" key="3">
    <source>
        <dbReference type="Proteomes" id="UP000321570"/>
    </source>
</evidence>
<proteinExistence type="predicted"/>
<evidence type="ECO:0000313" key="2">
    <source>
        <dbReference type="EMBL" id="VUZ46985.1"/>
    </source>
</evidence>
<reference evidence="2 3" key="1">
    <citation type="submission" date="2019-07" db="EMBL/GenBank/DDBJ databases">
        <authorList>
            <person name="Jastrzebski P J."/>
            <person name="Paukszto L."/>
            <person name="Jastrzebski P J."/>
        </authorList>
    </citation>
    <scope>NUCLEOTIDE SEQUENCE [LARGE SCALE GENOMIC DNA]</scope>
    <source>
        <strain evidence="2 3">WMS-il1</strain>
    </source>
</reference>
<accession>A0A564YI95</accession>
<feature type="compositionally biased region" description="Low complexity" evidence="1">
    <location>
        <begin position="32"/>
        <end position="50"/>
    </location>
</feature>
<feature type="region of interest" description="Disordered" evidence="1">
    <location>
        <begin position="31"/>
        <end position="50"/>
    </location>
</feature>
<organism evidence="2 3">
    <name type="scientific">Hymenolepis diminuta</name>
    <name type="common">Rat tapeworm</name>
    <dbReference type="NCBI Taxonomy" id="6216"/>
    <lineage>
        <taxon>Eukaryota</taxon>
        <taxon>Metazoa</taxon>
        <taxon>Spiralia</taxon>
        <taxon>Lophotrochozoa</taxon>
        <taxon>Platyhelminthes</taxon>
        <taxon>Cestoda</taxon>
        <taxon>Eucestoda</taxon>
        <taxon>Cyclophyllidea</taxon>
        <taxon>Hymenolepididae</taxon>
        <taxon>Hymenolepis</taxon>
    </lineage>
</organism>
<protein>
    <submittedName>
        <fullName evidence="2">Uncharacterized protein</fullName>
    </submittedName>
</protein>
<sequence length="50" mass="5464">MSSRLPFKNDGSFMEIFKQLQAEQERAALGASLNINSSKSSKNESSITNA</sequence>
<evidence type="ECO:0000256" key="1">
    <source>
        <dbReference type="SAM" id="MobiDB-lite"/>
    </source>
</evidence>
<keyword evidence="3" id="KW-1185">Reference proteome</keyword>
<name>A0A564YI95_HYMDI</name>
<dbReference type="EMBL" id="CABIJS010000222">
    <property type="protein sequence ID" value="VUZ46985.1"/>
    <property type="molecule type" value="Genomic_DNA"/>
</dbReference>
<dbReference type="AlphaFoldDB" id="A0A564YI95"/>